<feature type="domain" description="DnaD N-terminal" evidence="1">
    <location>
        <begin position="16"/>
        <end position="108"/>
    </location>
</feature>
<name>A0AAP3GCG3_BRELA</name>
<sequence>MLIRGFNIMSYWNDAPKLLAKHYRKMGLNEQEFVVLSYFLTEENDEWTIDHLARITGYEENEINTIILELIERNVLFQKEGVIDLHKLLDLLVNFHIENRSLYEKLLEDYELNVSILPDKKSGGLFLARETQFSEHFKIEDISVMQQVIDGLSHFISNYSQAEIDEHNSNTSKLVEQKNKHLREEYDRRRVELENKRQKKIPKSGYVSLFRTYPSGLYKFTRVTTSLEHKREKLKLQFGDHTEIVHSIRVTDVDTIYYFLLKTFDDKRQKENYFDLTIEDVVYIKEQVFPPDLAQLLD</sequence>
<dbReference type="RefSeq" id="WP_258434619.1">
    <property type="nucleotide sequence ID" value="NZ_JANSGW010000039.1"/>
</dbReference>
<accession>A0AAP3GCG3</accession>
<organism evidence="2 3">
    <name type="scientific">Brevibacillus laterosporus</name>
    <name type="common">Bacillus laterosporus</name>
    <dbReference type="NCBI Taxonomy" id="1465"/>
    <lineage>
        <taxon>Bacteria</taxon>
        <taxon>Bacillati</taxon>
        <taxon>Bacillota</taxon>
        <taxon>Bacilli</taxon>
        <taxon>Bacillales</taxon>
        <taxon>Paenibacillaceae</taxon>
        <taxon>Brevibacillus</taxon>
    </lineage>
</organism>
<comment type="caution">
    <text evidence="2">The sequence shown here is derived from an EMBL/GenBank/DDBJ whole genome shotgun (WGS) entry which is preliminary data.</text>
</comment>
<dbReference type="InterPro" id="IPR053843">
    <property type="entry name" value="DnaD_N"/>
</dbReference>
<reference evidence="2" key="1">
    <citation type="submission" date="2022-09" db="EMBL/GenBank/DDBJ databases">
        <title>Genome analysis and characterization of larvicidal activity of Brevibacillus strains.</title>
        <authorList>
            <person name="Patrusheva E.V."/>
            <person name="Izotova A.O."/>
            <person name="Toshchakov S.V."/>
            <person name="Sineoky S.P."/>
        </authorList>
    </citation>
    <scope>NUCLEOTIDE SEQUENCE</scope>
    <source>
        <strain evidence="2">VKPM_B-13247</strain>
    </source>
</reference>
<gene>
    <name evidence="2" type="ORF">O0554_22380</name>
</gene>
<dbReference type="AlphaFoldDB" id="A0AAP3GCG3"/>
<dbReference type="EMBL" id="JAPTNE010000039">
    <property type="protein sequence ID" value="MCZ0809612.1"/>
    <property type="molecule type" value="Genomic_DNA"/>
</dbReference>
<dbReference type="Proteomes" id="UP001077662">
    <property type="component" value="Unassembled WGS sequence"/>
</dbReference>
<proteinExistence type="predicted"/>
<dbReference type="Pfam" id="PF21984">
    <property type="entry name" value="DnaD_N"/>
    <property type="match status" value="1"/>
</dbReference>
<evidence type="ECO:0000313" key="2">
    <source>
        <dbReference type="EMBL" id="MCZ0809612.1"/>
    </source>
</evidence>
<evidence type="ECO:0000259" key="1">
    <source>
        <dbReference type="Pfam" id="PF21984"/>
    </source>
</evidence>
<protein>
    <recommendedName>
        <fullName evidence="1">DnaD N-terminal domain-containing protein</fullName>
    </recommendedName>
</protein>
<dbReference type="Gene3D" id="1.10.10.10">
    <property type="entry name" value="Winged helix-like DNA-binding domain superfamily/Winged helix DNA-binding domain"/>
    <property type="match status" value="1"/>
</dbReference>
<dbReference type="InterPro" id="IPR036388">
    <property type="entry name" value="WH-like_DNA-bd_sf"/>
</dbReference>
<evidence type="ECO:0000313" key="3">
    <source>
        <dbReference type="Proteomes" id="UP001077662"/>
    </source>
</evidence>